<feature type="region of interest" description="Disordered" evidence="9">
    <location>
        <begin position="1"/>
        <end position="53"/>
    </location>
</feature>
<keyword evidence="11" id="KW-1185">Reference proteome</keyword>
<dbReference type="OMA" id="WERGWHD"/>
<evidence type="ECO:0000256" key="4">
    <source>
        <dbReference type="ARBA" id="ARBA00023128"/>
    </source>
</evidence>
<accession>A0A9J6G0X6</accession>
<evidence type="ECO:0000256" key="3">
    <source>
        <dbReference type="ARBA" id="ARBA00022980"/>
    </source>
</evidence>
<evidence type="ECO:0000256" key="8">
    <source>
        <dbReference type="ARBA" id="ARBA00041617"/>
    </source>
</evidence>
<proteinExistence type="inferred from homology"/>
<keyword evidence="3" id="KW-0689">Ribosomal protein</keyword>
<dbReference type="Proteomes" id="UP000821853">
    <property type="component" value="Chromosome 2"/>
</dbReference>
<dbReference type="InterPro" id="IPR052482">
    <property type="entry name" value="mtLSU_mL37"/>
</dbReference>
<evidence type="ECO:0000256" key="9">
    <source>
        <dbReference type="SAM" id="MobiDB-lite"/>
    </source>
</evidence>
<dbReference type="Pfam" id="PF07147">
    <property type="entry name" value="PDCD9"/>
    <property type="match status" value="1"/>
</dbReference>
<evidence type="ECO:0000313" key="10">
    <source>
        <dbReference type="EMBL" id="KAH9368060.1"/>
    </source>
</evidence>
<evidence type="ECO:0000313" key="11">
    <source>
        <dbReference type="Proteomes" id="UP000821853"/>
    </source>
</evidence>
<gene>
    <name evidence="10" type="ORF">HPB48_001040</name>
</gene>
<keyword evidence="2" id="KW-0809">Transit peptide</keyword>
<dbReference type="GO" id="GO:0006412">
    <property type="term" value="P:translation"/>
    <property type="evidence" value="ECO:0007669"/>
    <property type="project" value="InterPro"/>
</dbReference>
<reference evidence="10 11" key="1">
    <citation type="journal article" date="2020" name="Cell">
        <title>Large-Scale Comparative Analyses of Tick Genomes Elucidate Their Genetic Diversity and Vector Capacities.</title>
        <authorList>
            <consortium name="Tick Genome and Microbiome Consortium (TIGMIC)"/>
            <person name="Jia N."/>
            <person name="Wang J."/>
            <person name="Shi W."/>
            <person name="Du L."/>
            <person name="Sun Y."/>
            <person name="Zhan W."/>
            <person name="Jiang J.F."/>
            <person name="Wang Q."/>
            <person name="Zhang B."/>
            <person name="Ji P."/>
            <person name="Bell-Sakyi L."/>
            <person name="Cui X.M."/>
            <person name="Yuan T.T."/>
            <person name="Jiang B.G."/>
            <person name="Yang W.F."/>
            <person name="Lam T.T."/>
            <person name="Chang Q.C."/>
            <person name="Ding S.J."/>
            <person name="Wang X.J."/>
            <person name="Zhu J.G."/>
            <person name="Ruan X.D."/>
            <person name="Zhao L."/>
            <person name="Wei J.T."/>
            <person name="Ye R.Z."/>
            <person name="Que T.C."/>
            <person name="Du C.H."/>
            <person name="Zhou Y.H."/>
            <person name="Cheng J.X."/>
            <person name="Dai P.F."/>
            <person name="Guo W.B."/>
            <person name="Han X.H."/>
            <person name="Huang E.J."/>
            <person name="Li L.F."/>
            <person name="Wei W."/>
            <person name="Gao Y.C."/>
            <person name="Liu J.Z."/>
            <person name="Shao H.Z."/>
            <person name="Wang X."/>
            <person name="Wang C.C."/>
            <person name="Yang T.C."/>
            <person name="Huo Q.B."/>
            <person name="Li W."/>
            <person name="Chen H.Y."/>
            <person name="Chen S.E."/>
            <person name="Zhou L.G."/>
            <person name="Ni X.B."/>
            <person name="Tian J.H."/>
            <person name="Sheng Y."/>
            <person name="Liu T."/>
            <person name="Pan Y.S."/>
            <person name="Xia L.Y."/>
            <person name="Li J."/>
            <person name="Zhao F."/>
            <person name="Cao W.C."/>
        </authorList>
    </citation>
    <scope>NUCLEOTIDE SEQUENCE [LARGE SCALE GENOMIC DNA]</scope>
    <source>
        <strain evidence="10">HaeL-2018</strain>
    </source>
</reference>
<dbReference type="GO" id="GO:1990904">
    <property type="term" value="C:ribonucleoprotein complex"/>
    <property type="evidence" value="ECO:0007669"/>
    <property type="project" value="UniProtKB-KW"/>
</dbReference>
<evidence type="ECO:0000256" key="7">
    <source>
        <dbReference type="ARBA" id="ARBA00039442"/>
    </source>
</evidence>
<dbReference type="EMBL" id="JABSTR010000004">
    <property type="protein sequence ID" value="KAH9368060.1"/>
    <property type="molecule type" value="Genomic_DNA"/>
</dbReference>
<dbReference type="PANTHER" id="PTHR15889">
    <property type="entry name" value="MITOCHONDRIAL RIBOSOMAL PROTEIN L37"/>
    <property type="match status" value="1"/>
</dbReference>
<evidence type="ECO:0000256" key="5">
    <source>
        <dbReference type="ARBA" id="ARBA00023274"/>
    </source>
</evidence>
<evidence type="ECO:0000256" key="2">
    <source>
        <dbReference type="ARBA" id="ARBA00022946"/>
    </source>
</evidence>
<comment type="similarity">
    <text evidence="6">Belongs to the mitochondrion-specific ribosomal protein mL37 family.</text>
</comment>
<dbReference type="OrthoDB" id="5835618at2759"/>
<keyword evidence="5" id="KW-0687">Ribonucleoprotein</keyword>
<comment type="caution">
    <text evidence="10">The sequence shown here is derived from an EMBL/GenBank/DDBJ whole genome shotgun (WGS) entry which is preliminary data.</text>
</comment>
<comment type="subcellular location">
    <subcellularLocation>
        <location evidence="1">Mitochondrion</location>
    </subcellularLocation>
</comment>
<name>A0A9J6G0X6_HAELO</name>
<protein>
    <recommendedName>
        <fullName evidence="7">Large ribosomal subunit protein mL37</fullName>
    </recommendedName>
    <alternativeName>
        <fullName evidence="8">39S ribosomal protein L37, mitochondrial</fullName>
    </alternativeName>
</protein>
<evidence type="ECO:0000256" key="1">
    <source>
        <dbReference type="ARBA" id="ARBA00004173"/>
    </source>
</evidence>
<dbReference type="GO" id="GO:0003735">
    <property type="term" value="F:structural constituent of ribosome"/>
    <property type="evidence" value="ECO:0007669"/>
    <property type="project" value="InterPro"/>
</dbReference>
<dbReference type="GO" id="GO:0005739">
    <property type="term" value="C:mitochondrion"/>
    <property type="evidence" value="ECO:0007669"/>
    <property type="project" value="UniProtKB-SubCell"/>
</dbReference>
<dbReference type="AlphaFoldDB" id="A0A9J6G0X6"/>
<dbReference type="InterPro" id="IPR010793">
    <property type="entry name" value="Ribosomal_mL37/mL65"/>
</dbReference>
<dbReference type="GO" id="GO:0005840">
    <property type="term" value="C:ribosome"/>
    <property type="evidence" value="ECO:0007669"/>
    <property type="project" value="UniProtKB-KW"/>
</dbReference>
<dbReference type="VEuPathDB" id="VectorBase:HLOH_053506"/>
<dbReference type="PANTHER" id="PTHR15889:SF2">
    <property type="entry name" value="LARGE RIBOSOMAL SUBUNIT PROTEIN ML37"/>
    <property type="match status" value="1"/>
</dbReference>
<keyword evidence="4" id="KW-0496">Mitochondrion</keyword>
<evidence type="ECO:0000256" key="6">
    <source>
        <dbReference type="ARBA" id="ARBA00037985"/>
    </source>
</evidence>
<organism evidence="10 11">
    <name type="scientific">Haemaphysalis longicornis</name>
    <name type="common">Bush tick</name>
    <dbReference type="NCBI Taxonomy" id="44386"/>
    <lineage>
        <taxon>Eukaryota</taxon>
        <taxon>Metazoa</taxon>
        <taxon>Ecdysozoa</taxon>
        <taxon>Arthropoda</taxon>
        <taxon>Chelicerata</taxon>
        <taxon>Arachnida</taxon>
        <taxon>Acari</taxon>
        <taxon>Parasitiformes</taxon>
        <taxon>Ixodida</taxon>
        <taxon>Ixodoidea</taxon>
        <taxon>Ixodidae</taxon>
        <taxon>Haemaphysalinae</taxon>
        <taxon>Haemaphysalis</taxon>
    </lineage>
</organism>
<sequence length="450" mass="50709">MGSDAATFQRAHPSHLVKQESSPVSLGRHEDEADGSCCGSRVTSTGGRGCGRRGRTLRKIQKFPTPQALLDKQVEIHDALDVAANEFELEPFELPEPHGIPDSQRADSRNPNWHDQEAYIVHQKSRLLEGDRHACLLTKTLRYEGLPAQLGAHVGKHALGEAHEARAREALCQVHLYDCTQLKLPKKLDVEKPHWRFPRDYGVPVRRKVTNVLASYHQLCEKLTSELPEALERTRFAQVLSNACFQKADGNTMVFQGEADTLTTSRVPLGPFGSPEEVQATAQAPLPDLYPAKYTLDLDRAHIYRMYDIYPVPHVTLNQHPHTLHVTHPYPYFWFPREKLARAIMACFTFAAARARHLYGADTLTLPEPLAVQCTYSDESTFGFLAYQLNTLDLSSDEGVKNQVWVEGEPHRLFESCDPHQGMLGHNPNVFQRFLAFYTNGFARTPSVDK</sequence>